<gene>
    <name evidence="1" type="ORF">STAS_35398</name>
</gene>
<evidence type="ECO:0000313" key="1">
    <source>
        <dbReference type="EMBL" id="GER57581.1"/>
    </source>
</evidence>
<dbReference type="AlphaFoldDB" id="A0A5A7RK52"/>
<name>A0A5A7RK52_STRAF</name>
<feature type="non-terminal residue" evidence="1">
    <location>
        <position position="109"/>
    </location>
</feature>
<comment type="caution">
    <text evidence="1">The sequence shown here is derived from an EMBL/GenBank/DDBJ whole genome shotgun (WGS) entry which is preliminary data.</text>
</comment>
<proteinExistence type="predicted"/>
<dbReference type="EMBL" id="BKCP01013403">
    <property type="protein sequence ID" value="GER57581.1"/>
    <property type="molecule type" value="Genomic_DNA"/>
</dbReference>
<organism evidence="1 2">
    <name type="scientific">Striga asiatica</name>
    <name type="common">Asiatic witchweed</name>
    <name type="synonym">Buchnera asiatica</name>
    <dbReference type="NCBI Taxonomy" id="4170"/>
    <lineage>
        <taxon>Eukaryota</taxon>
        <taxon>Viridiplantae</taxon>
        <taxon>Streptophyta</taxon>
        <taxon>Embryophyta</taxon>
        <taxon>Tracheophyta</taxon>
        <taxon>Spermatophyta</taxon>
        <taxon>Magnoliopsida</taxon>
        <taxon>eudicotyledons</taxon>
        <taxon>Gunneridae</taxon>
        <taxon>Pentapetalae</taxon>
        <taxon>asterids</taxon>
        <taxon>lamiids</taxon>
        <taxon>Lamiales</taxon>
        <taxon>Orobanchaceae</taxon>
        <taxon>Buchnereae</taxon>
        <taxon>Striga</taxon>
    </lineage>
</organism>
<protein>
    <submittedName>
        <fullName evidence="1">Long chain acyl-CoA synthetase 1</fullName>
    </submittedName>
</protein>
<feature type="non-terminal residue" evidence="1">
    <location>
        <position position="1"/>
    </location>
</feature>
<keyword evidence="2" id="KW-1185">Reference proteome</keyword>
<reference evidence="2" key="1">
    <citation type="journal article" date="2019" name="Curr. Biol.">
        <title>Genome Sequence of Striga asiatica Provides Insight into the Evolution of Plant Parasitism.</title>
        <authorList>
            <person name="Yoshida S."/>
            <person name="Kim S."/>
            <person name="Wafula E.K."/>
            <person name="Tanskanen J."/>
            <person name="Kim Y.M."/>
            <person name="Honaas L."/>
            <person name="Yang Z."/>
            <person name="Spallek T."/>
            <person name="Conn C.E."/>
            <person name="Ichihashi Y."/>
            <person name="Cheong K."/>
            <person name="Cui S."/>
            <person name="Der J.P."/>
            <person name="Gundlach H."/>
            <person name="Jiao Y."/>
            <person name="Hori C."/>
            <person name="Ishida J.K."/>
            <person name="Kasahara H."/>
            <person name="Kiba T."/>
            <person name="Kim M.S."/>
            <person name="Koo N."/>
            <person name="Laohavisit A."/>
            <person name="Lee Y.H."/>
            <person name="Lumba S."/>
            <person name="McCourt P."/>
            <person name="Mortimer J.C."/>
            <person name="Mutuku J.M."/>
            <person name="Nomura T."/>
            <person name="Sasaki-Sekimoto Y."/>
            <person name="Seto Y."/>
            <person name="Wang Y."/>
            <person name="Wakatake T."/>
            <person name="Sakakibara H."/>
            <person name="Demura T."/>
            <person name="Yamaguchi S."/>
            <person name="Yoneyama K."/>
            <person name="Manabe R.I."/>
            <person name="Nelson D.C."/>
            <person name="Schulman A.H."/>
            <person name="Timko M.P."/>
            <person name="dePamphilis C.W."/>
            <person name="Choi D."/>
            <person name="Shirasu K."/>
        </authorList>
    </citation>
    <scope>NUCLEOTIDE SEQUENCE [LARGE SCALE GENOMIC DNA]</scope>
    <source>
        <strain evidence="2">cv. UVA1</strain>
    </source>
</reference>
<dbReference type="Proteomes" id="UP000325081">
    <property type="component" value="Unassembled WGS sequence"/>
</dbReference>
<evidence type="ECO:0000313" key="2">
    <source>
        <dbReference type="Proteomes" id="UP000325081"/>
    </source>
</evidence>
<accession>A0A5A7RK52</accession>
<sequence length="109" mass="12677">YFPTYFFIMIGLRAVDSTLDHAEVDVVFVQDTKVKEGAFVGYYHRNIIEIRDDLLKLNPTFLAGALKAVEELNWRRRKFFDMLGLNKGYKQKDVSPLVDLIAFRKVVFA</sequence>